<dbReference type="EMBL" id="JAPDOD010000034">
    <property type="protein sequence ID" value="MDA0164446.1"/>
    <property type="molecule type" value="Genomic_DNA"/>
</dbReference>
<dbReference type="AlphaFoldDB" id="A0A9X3S5S5"/>
<sequence>MAAAPTHRTLIVANRTAGTHLLLEEVERRAAARPTAFVLLIPAVTSTKAADWTLNEALKSLRRAAQGPTGHRPTDVEGIVGGADPFESIEKALADGNFDDVVISPLPKRTSQWLKRDLPARVEKLNVPVTVITPPKEKRMTIEESGLYGTGLG</sequence>
<protein>
    <recommendedName>
        <fullName evidence="3">Universal stress protein</fullName>
    </recommendedName>
</protein>
<evidence type="ECO:0000313" key="1">
    <source>
        <dbReference type="EMBL" id="MDA0164446.1"/>
    </source>
</evidence>
<dbReference type="Proteomes" id="UP001149140">
    <property type="component" value="Unassembled WGS sequence"/>
</dbReference>
<accession>A0A9X3S5S5</accession>
<reference evidence="1" key="1">
    <citation type="submission" date="2022-10" db="EMBL/GenBank/DDBJ databases">
        <title>The WGS of Solirubrobacter ginsenosidimutans DSM 21036.</title>
        <authorList>
            <person name="Jiang Z."/>
        </authorList>
    </citation>
    <scope>NUCLEOTIDE SEQUENCE</scope>
    <source>
        <strain evidence="1">DSM 21036</strain>
    </source>
</reference>
<gene>
    <name evidence="1" type="ORF">OM076_29520</name>
</gene>
<keyword evidence="2" id="KW-1185">Reference proteome</keyword>
<evidence type="ECO:0000313" key="2">
    <source>
        <dbReference type="Proteomes" id="UP001149140"/>
    </source>
</evidence>
<dbReference type="RefSeq" id="WP_270043699.1">
    <property type="nucleotide sequence ID" value="NZ_JAPDOD010000034.1"/>
</dbReference>
<dbReference type="InterPro" id="IPR014729">
    <property type="entry name" value="Rossmann-like_a/b/a_fold"/>
</dbReference>
<evidence type="ECO:0008006" key="3">
    <source>
        <dbReference type="Google" id="ProtNLM"/>
    </source>
</evidence>
<name>A0A9X3S5S5_9ACTN</name>
<organism evidence="1 2">
    <name type="scientific">Solirubrobacter ginsenosidimutans</name>
    <dbReference type="NCBI Taxonomy" id="490573"/>
    <lineage>
        <taxon>Bacteria</taxon>
        <taxon>Bacillati</taxon>
        <taxon>Actinomycetota</taxon>
        <taxon>Thermoleophilia</taxon>
        <taxon>Solirubrobacterales</taxon>
        <taxon>Solirubrobacteraceae</taxon>
        <taxon>Solirubrobacter</taxon>
    </lineage>
</organism>
<dbReference type="SUPFAM" id="SSF52402">
    <property type="entry name" value="Adenine nucleotide alpha hydrolases-like"/>
    <property type="match status" value="1"/>
</dbReference>
<comment type="caution">
    <text evidence="1">The sequence shown here is derived from an EMBL/GenBank/DDBJ whole genome shotgun (WGS) entry which is preliminary data.</text>
</comment>
<proteinExistence type="predicted"/>
<dbReference type="Gene3D" id="3.40.50.620">
    <property type="entry name" value="HUPs"/>
    <property type="match status" value="1"/>
</dbReference>